<dbReference type="NCBIfam" id="TIGR02937">
    <property type="entry name" value="sigma70-ECF"/>
    <property type="match status" value="1"/>
</dbReference>
<keyword evidence="9" id="KW-1185">Reference proteome</keyword>
<dbReference type="InterPro" id="IPR036388">
    <property type="entry name" value="WH-like_DNA-bd_sf"/>
</dbReference>
<dbReference type="GO" id="GO:0016987">
    <property type="term" value="F:sigma factor activity"/>
    <property type="evidence" value="ECO:0007669"/>
    <property type="project" value="UniProtKB-KW"/>
</dbReference>
<dbReference type="GO" id="GO:0003677">
    <property type="term" value="F:DNA binding"/>
    <property type="evidence" value="ECO:0007669"/>
    <property type="project" value="UniProtKB-KW"/>
</dbReference>
<dbReference type="InterPro" id="IPR007627">
    <property type="entry name" value="RNA_pol_sigma70_r2"/>
</dbReference>
<dbReference type="CDD" id="cd06171">
    <property type="entry name" value="Sigma70_r4"/>
    <property type="match status" value="1"/>
</dbReference>
<gene>
    <name evidence="8" type="ORF">ATK78_1061</name>
</gene>
<accession>A0A4R6T3H9</accession>
<dbReference type="InterPro" id="IPR013324">
    <property type="entry name" value="RNA_pol_sigma_r3/r4-like"/>
</dbReference>
<dbReference type="InterPro" id="IPR039425">
    <property type="entry name" value="RNA_pol_sigma-70-like"/>
</dbReference>
<dbReference type="AlphaFoldDB" id="A0A4R6T3H9"/>
<dbReference type="PANTHER" id="PTHR43133:SF62">
    <property type="entry name" value="RNA POLYMERASE SIGMA FACTOR SIGZ"/>
    <property type="match status" value="1"/>
</dbReference>
<name>A0A4R6T3H9_9SPHI</name>
<dbReference type="EMBL" id="SNYC01000003">
    <property type="protein sequence ID" value="TDQ11931.1"/>
    <property type="molecule type" value="Genomic_DNA"/>
</dbReference>
<protein>
    <submittedName>
        <fullName evidence="8">RNA polymerase ECF family sigma subunit</fullName>
    </submittedName>
</protein>
<keyword evidence="2" id="KW-0805">Transcription regulation</keyword>
<feature type="domain" description="RNA polymerase sigma-70 region 2" evidence="6">
    <location>
        <begin position="44"/>
        <end position="111"/>
    </location>
</feature>
<dbReference type="SUPFAM" id="SSF88946">
    <property type="entry name" value="Sigma2 domain of RNA polymerase sigma factors"/>
    <property type="match status" value="1"/>
</dbReference>
<sequence length="197" mass="22498">MVALILPMFNNNPDSNTEVNIPRPDESDLINGLKNGEELAYSKLYKMYAATLLGIICRIVKTEEIAEDVLQETFIKIGRSIGQYEPAKGRLFTWMARLARNSAIDHLRSRGNLNSNKNNDLDMVSNEVDSSYNTTYNPDTIGIKKLTYTLNDSQKQVLDLIYFEGYTHTEVAERLQIPIGTVKTRIRMAIQNLRKFF</sequence>
<keyword evidence="3" id="KW-0731">Sigma factor</keyword>
<evidence type="ECO:0000256" key="4">
    <source>
        <dbReference type="ARBA" id="ARBA00023125"/>
    </source>
</evidence>
<evidence type="ECO:0000256" key="5">
    <source>
        <dbReference type="ARBA" id="ARBA00023163"/>
    </source>
</evidence>
<dbReference type="Pfam" id="PF04542">
    <property type="entry name" value="Sigma70_r2"/>
    <property type="match status" value="1"/>
</dbReference>
<dbReference type="Gene3D" id="1.10.1740.10">
    <property type="match status" value="1"/>
</dbReference>
<evidence type="ECO:0000313" key="8">
    <source>
        <dbReference type="EMBL" id="TDQ11931.1"/>
    </source>
</evidence>
<evidence type="ECO:0000313" key="9">
    <source>
        <dbReference type="Proteomes" id="UP000295620"/>
    </source>
</evidence>
<dbReference type="Gene3D" id="1.10.10.10">
    <property type="entry name" value="Winged helix-like DNA-binding domain superfamily/Winged helix DNA-binding domain"/>
    <property type="match status" value="1"/>
</dbReference>
<feature type="domain" description="RNA polymerase sigma-70 region 4" evidence="7">
    <location>
        <begin position="149"/>
        <end position="195"/>
    </location>
</feature>
<dbReference type="InterPro" id="IPR014284">
    <property type="entry name" value="RNA_pol_sigma-70_dom"/>
</dbReference>
<reference evidence="8 9" key="1">
    <citation type="submission" date="2019-03" db="EMBL/GenBank/DDBJ databases">
        <title>Genomic Encyclopedia of Archaeal and Bacterial Type Strains, Phase II (KMG-II): from individual species to whole genera.</title>
        <authorList>
            <person name="Goeker M."/>
        </authorList>
    </citation>
    <scope>NUCLEOTIDE SEQUENCE [LARGE SCALE GENOMIC DNA]</scope>
    <source>
        <strain evidence="8 9">DSM 19035</strain>
    </source>
</reference>
<dbReference type="Pfam" id="PF04545">
    <property type="entry name" value="Sigma70_r4"/>
    <property type="match status" value="1"/>
</dbReference>
<evidence type="ECO:0000256" key="1">
    <source>
        <dbReference type="ARBA" id="ARBA00010641"/>
    </source>
</evidence>
<proteinExistence type="inferred from homology"/>
<evidence type="ECO:0000256" key="2">
    <source>
        <dbReference type="ARBA" id="ARBA00023015"/>
    </source>
</evidence>
<dbReference type="PANTHER" id="PTHR43133">
    <property type="entry name" value="RNA POLYMERASE ECF-TYPE SIGMA FACTO"/>
    <property type="match status" value="1"/>
</dbReference>
<keyword evidence="5" id="KW-0804">Transcription</keyword>
<dbReference type="GO" id="GO:0006352">
    <property type="term" value="P:DNA-templated transcription initiation"/>
    <property type="evidence" value="ECO:0007669"/>
    <property type="project" value="InterPro"/>
</dbReference>
<comment type="caution">
    <text evidence="8">The sequence shown here is derived from an EMBL/GenBank/DDBJ whole genome shotgun (WGS) entry which is preliminary data.</text>
</comment>
<evidence type="ECO:0000259" key="6">
    <source>
        <dbReference type="Pfam" id="PF04542"/>
    </source>
</evidence>
<evidence type="ECO:0000259" key="7">
    <source>
        <dbReference type="Pfam" id="PF04545"/>
    </source>
</evidence>
<comment type="similarity">
    <text evidence="1">Belongs to the sigma-70 factor family. ECF subfamily.</text>
</comment>
<evidence type="ECO:0000256" key="3">
    <source>
        <dbReference type="ARBA" id="ARBA00023082"/>
    </source>
</evidence>
<dbReference type="InterPro" id="IPR007630">
    <property type="entry name" value="RNA_pol_sigma70_r4"/>
</dbReference>
<dbReference type="InterPro" id="IPR013325">
    <property type="entry name" value="RNA_pol_sigma_r2"/>
</dbReference>
<organism evidence="8 9">
    <name type="scientific">Pedobacter metabolipauper</name>
    <dbReference type="NCBI Taxonomy" id="425513"/>
    <lineage>
        <taxon>Bacteria</taxon>
        <taxon>Pseudomonadati</taxon>
        <taxon>Bacteroidota</taxon>
        <taxon>Sphingobacteriia</taxon>
        <taxon>Sphingobacteriales</taxon>
        <taxon>Sphingobacteriaceae</taxon>
        <taxon>Pedobacter</taxon>
    </lineage>
</organism>
<keyword evidence="4" id="KW-0238">DNA-binding</keyword>
<dbReference type="SUPFAM" id="SSF88659">
    <property type="entry name" value="Sigma3 and sigma4 domains of RNA polymerase sigma factors"/>
    <property type="match status" value="1"/>
</dbReference>
<dbReference type="Proteomes" id="UP000295620">
    <property type="component" value="Unassembled WGS sequence"/>
</dbReference>